<dbReference type="Gene3D" id="3.40.50.10190">
    <property type="entry name" value="BRCT domain"/>
    <property type="match status" value="1"/>
</dbReference>
<feature type="compositionally biased region" description="Basic and acidic residues" evidence="1">
    <location>
        <begin position="11"/>
        <end position="27"/>
    </location>
</feature>
<dbReference type="Proteomes" id="UP000095287">
    <property type="component" value="Unplaced"/>
</dbReference>
<dbReference type="GO" id="GO:0035861">
    <property type="term" value="C:site of double-strand break"/>
    <property type="evidence" value="ECO:0007669"/>
    <property type="project" value="TreeGrafter"/>
</dbReference>
<keyword evidence="3" id="KW-1185">Reference proteome</keyword>
<dbReference type="GO" id="GO:1990166">
    <property type="term" value="P:protein localization to site of double-strand break"/>
    <property type="evidence" value="ECO:0007669"/>
    <property type="project" value="TreeGrafter"/>
</dbReference>
<feature type="compositionally biased region" description="Polar residues" evidence="1">
    <location>
        <begin position="32"/>
        <end position="42"/>
    </location>
</feature>
<evidence type="ECO:0000313" key="3">
    <source>
        <dbReference type="Proteomes" id="UP000095287"/>
    </source>
</evidence>
<dbReference type="InterPro" id="IPR001357">
    <property type="entry name" value="BRCT_dom"/>
</dbReference>
<evidence type="ECO:0000313" key="4">
    <source>
        <dbReference type="WBParaSite" id="L893_g21621.t1"/>
    </source>
</evidence>
<dbReference type="Pfam" id="PF00533">
    <property type="entry name" value="BRCT"/>
    <property type="match status" value="1"/>
</dbReference>
<feature type="domain" description="BRCT" evidence="2">
    <location>
        <begin position="75"/>
        <end position="155"/>
    </location>
</feature>
<dbReference type="WBParaSite" id="L893_g21621.t1">
    <property type="protein sequence ID" value="L893_g21621.t1"/>
    <property type="gene ID" value="L893_g21621"/>
</dbReference>
<dbReference type="AlphaFoldDB" id="A0A1I7Z0K3"/>
<evidence type="ECO:0000259" key="2">
    <source>
        <dbReference type="PROSITE" id="PS50172"/>
    </source>
</evidence>
<dbReference type="GO" id="GO:0006974">
    <property type="term" value="P:DNA damage response"/>
    <property type="evidence" value="ECO:0007669"/>
    <property type="project" value="TreeGrafter"/>
</dbReference>
<feature type="region of interest" description="Disordered" evidence="1">
    <location>
        <begin position="1"/>
        <end position="43"/>
    </location>
</feature>
<dbReference type="GO" id="GO:0005634">
    <property type="term" value="C:nucleus"/>
    <property type="evidence" value="ECO:0007669"/>
    <property type="project" value="TreeGrafter"/>
</dbReference>
<protein>
    <submittedName>
        <fullName evidence="4">BRCT domain-containing protein</fullName>
    </submittedName>
</protein>
<accession>A0A1I7Z0K3</accession>
<proteinExistence type="predicted"/>
<evidence type="ECO:0000256" key="1">
    <source>
        <dbReference type="SAM" id="MobiDB-lite"/>
    </source>
</evidence>
<reference evidence="4" key="1">
    <citation type="submission" date="2016-11" db="UniProtKB">
        <authorList>
            <consortium name="WormBaseParasite"/>
        </authorList>
    </citation>
    <scope>IDENTIFICATION</scope>
</reference>
<dbReference type="PANTHER" id="PTHR46677">
    <property type="entry name" value="SMC5-SMC6 COMPLEX LOCALIZATION FACTOR PROTEIN 1"/>
    <property type="match status" value="1"/>
</dbReference>
<dbReference type="InterPro" id="IPR042479">
    <property type="entry name" value="Slf1"/>
</dbReference>
<dbReference type="PANTHER" id="PTHR46677:SF1">
    <property type="entry name" value="SMC5-SMC6 COMPLEX LOCALIZATION FACTOR PROTEIN 1"/>
    <property type="match status" value="1"/>
</dbReference>
<dbReference type="InterPro" id="IPR036420">
    <property type="entry name" value="BRCT_dom_sf"/>
</dbReference>
<sequence>MKKTATPTWLLEREKKCGPTNGSKREGGAPMPTSSQKKTATPTWLLEREKKCGPNRTVKTEPPRTVRIEPPRKIFYFTEFNNIEEKEELIRIVRELGGTIDAHGNGNPTHLVTPNMGRGMKILKAIARGLWLLIPDYVSDSGANGRFLEEEGYEHGQVPGKIYADERAKKLAAVCKQWRLRVANGFAYKNGAFVGWNVVTFGGPLAKGIAQVINLGGGTARYNDRMDDRNNDIMDYSGVKHGLFDLDENPLYERETRRLARLKIPSMRLDFPVEFLTNESEIVESEHYIAYYKTLLRSLDSI</sequence>
<organism evidence="3 4">
    <name type="scientific">Steinernema glaseri</name>
    <dbReference type="NCBI Taxonomy" id="37863"/>
    <lineage>
        <taxon>Eukaryota</taxon>
        <taxon>Metazoa</taxon>
        <taxon>Ecdysozoa</taxon>
        <taxon>Nematoda</taxon>
        <taxon>Chromadorea</taxon>
        <taxon>Rhabditida</taxon>
        <taxon>Tylenchina</taxon>
        <taxon>Panagrolaimomorpha</taxon>
        <taxon>Strongyloidoidea</taxon>
        <taxon>Steinernematidae</taxon>
        <taxon>Steinernema</taxon>
    </lineage>
</organism>
<dbReference type="PROSITE" id="PS50172">
    <property type="entry name" value="BRCT"/>
    <property type="match status" value="1"/>
</dbReference>
<dbReference type="GO" id="GO:2000781">
    <property type="term" value="P:positive regulation of double-strand break repair"/>
    <property type="evidence" value="ECO:0007669"/>
    <property type="project" value="InterPro"/>
</dbReference>
<name>A0A1I7Z0K3_9BILA</name>
<dbReference type="SUPFAM" id="SSF52113">
    <property type="entry name" value="BRCT domain"/>
    <property type="match status" value="1"/>
</dbReference>